<name>A0A1H2WEZ0_9BACI</name>
<reference evidence="1 2" key="1">
    <citation type="submission" date="2016-10" db="EMBL/GenBank/DDBJ databases">
        <authorList>
            <person name="de Groot N.N."/>
        </authorList>
    </citation>
    <scope>NUCLEOTIDE SEQUENCE [LARGE SCALE GENOMIC DNA]</scope>
    <source>
        <strain evidence="1 2">DSM 23126</strain>
    </source>
</reference>
<sequence>MQGEDREVVFISDKIHAIILFLDDIIIQEKYHMKDIEKLQPETMESQKHKSAIILNIMERSAELLRGRFPDCCEAGSQVTYTVKDLEKAREDLKTIHNDTFEEYGIVKSTYEPGEKNEDSFITKTVVGLVNYNVHLFETKFLDYIDPHAL</sequence>
<dbReference type="AlphaFoldDB" id="A0A1H2WEZ0"/>
<organism evidence="1 2">
    <name type="scientific">Marinococcus luteus</name>
    <dbReference type="NCBI Taxonomy" id="1122204"/>
    <lineage>
        <taxon>Bacteria</taxon>
        <taxon>Bacillati</taxon>
        <taxon>Bacillota</taxon>
        <taxon>Bacilli</taxon>
        <taxon>Bacillales</taxon>
        <taxon>Bacillaceae</taxon>
        <taxon>Marinococcus</taxon>
    </lineage>
</organism>
<dbReference type="RefSeq" id="WP_022793031.1">
    <property type="nucleotide sequence ID" value="NZ_FNNC01000005.1"/>
</dbReference>
<dbReference type="EMBL" id="FNNC01000005">
    <property type="protein sequence ID" value="SDW79111.1"/>
    <property type="molecule type" value="Genomic_DNA"/>
</dbReference>
<proteinExistence type="predicted"/>
<keyword evidence="2" id="KW-1185">Reference proteome</keyword>
<accession>A0A1H2WEZ0</accession>
<evidence type="ECO:0000313" key="1">
    <source>
        <dbReference type="EMBL" id="SDW79111.1"/>
    </source>
</evidence>
<evidence type="ECO:0000313" key="2">
    <source>
        <dbReference type="Proteomes" id="UP000199488"/>
    </source>
</evidence>
<dbReference type="OrthoDB" id="2964365at2"/>
<dbReference type="Proteomes" id="UP000199488">
    <property type="component" value="Unassembled WGS sequence"/>
</dbReference>
<gene>
    <name evidence="1" type="ORF">SAMN05421781_2398</name>
</gene>
<protein>
    <submittedName>
        <fullName evidence="1">Uncharacterized protein</fullName>
    </submittedName>
</protein>